<proteinExistence type="inferred from homology"/>
<dbReference type="InterPro" id="IPR013025">
    <property type="entry name" value="Ribosomal_uL23-like"/>
</dbReference>
<gene>
    <name evidence="5" type="ORF">FN846DRAFT_945516</name>
</gene>
<keyword evidence="2 5" id="KW-0689">Ribosomal protein</keyword>
<dbReference type="SUPFAM" id="SSF54189">
    <property type="entry name" value="Ribosomal proteins S24e, L23 and L15e"/>
    <property type="match status" value="1"/>
</dbReference>
<comment type="similarity">
    <text evidence="1">Belongs to the universal ribosomal protein uL23 family.</text>
</comment>
<protein>
    <recommendedName>
        <fullName evidence="4">Large ribosomal subunit protein uL23m</fullName>
    </recommendedName>
</protein>
<dbReference type="GO" id="GO:0005762">
    <property type="term" value="C:mitochondrial large ribosomal subunit"/>
    <property type="evidence" value="ECO:0007669"/>
    <property type="project" value="TreeGrafter"/>
</dbReference>
<dbReference type="FunCoup" id="A0A5J5EZJ3">
    <property type="interactions" value="229"/>
</dbReference>
<dbReference type="GO" id="GO:0003735">
    <property type="term" value="F:structural constituent of ribosome"/>
    <property type="evidence" value="ECO:0007669"/>
    <property type="project" value="InterPro"/>
</dbReference>
<evidence type="ECO:0000256" key="1">
    <source>
        <dbReference type="ARBA" id="ARBA00006700"/>
    </source>
</evidence>
<evidence type="ECO:0000256" key="3">
    <source>
        <dbReference type="ARBA" id="ARBA00023274"/>
    </source>
</evidence>
<accession>A0A5J5EZJ3</accession>
<dbReference type="Proteomes" id="UP000326924">
    <property type="component" value="Unassembled WGS sequence"/>
</dbReference>
<dbReference type="OrthoDB" id="275582at2759"/>
<evidence type="ECO:0000313" key="6">
    <source>
        <dbReference type="Proteomes" id="UP000326924"/>
    </source>
</evidence>
<keyword evidence="3" id="KW-0687">Ribonucleoprotein</keyword>
<organism evidence="5 6">
    <name type="scientific">Sphaerosporella brunnea</name>
    <dbReference type="NCBI Taxonomy" id="1250544"/>
    <lineage>
        <taxon>Eukaryota</taxon>
        <taxon>Fungi</taxon>
        <taxon>Dikarya</taxon>
        <taxon>Ascomycota</taxon>
        <taxon>Pezizomycotina</taxon>
        <taxon>Pezizomycetes</taxon>
        <taxon>Pezizales</taxon>
        <taxon>Pyronemataceae</taxon>
        <taxon>Sphaerosporella</taxon>
    </lineage>
</organism>
<dbReference type="PANTHER" id="PTHR12059">
    <property type="entry name" value="RIBOSOMAL PROTEIN L23-RELATED"/>
    <property type="match status" value="1"/>
</dbReference>
<dbReference type="InterPro" id="IPR012677">
    <property type="entry name" value="Nucleotide-bd_a/b_plait_sf"/>
</dbReference>
<evidence type="ECO:0000256" key="2">
    <source>
        <dbReference type="ARBA" id="ARBA00022980"/>
    </source>
</evidence>
<dbReference type="InParanoid" id="A0A5J5EZJ3"/>
<evidence type="ECO:0000256" key="4">
    <source>
        <dbReference type="ARBA" id="ARBA00039977"/>
    </source>
</evidence>
<reference evidence="5 6" key="1">
    <citation type="submission" date="2019-09" db="EMBL/GenBank/DDBJ databases">
        <title>Draft genome of the ectomycorrhizal ascomycete Sphaerosporella brunnea.</title>
        <authorList>
            <consortium name="DOE Joint Genome Institute"/>
            <person name="Benucci G.M."/>
            <person name="Marozzi G."/>
            <person name="Antonielli L."/>
            <person name="Sanchez S."/>
            <person name="Marco P."/>
            <person name="Wang X."/>
            <person name="Falini L.B."/>
            <person name="Barry K."/>
            <person name="Haridas S."/>
            <person name="Lipzen A."/>
            <person name="Labutti K."/>
            <person name="Grigoriev I.V."/>
            <person name="Murat C."/>
            <person name="Martin F."/>
            <person name="Albertini E."/>
            <person name="Donnini D."/>
            <person name="Bonito G."/>
        </authorList>
    </citation>
    <scope>NUCLEOTIDE SEQUENCE [LARGE SCALE GENOMIC DNA]</scope>
    <source>
        <strain evidence="5 6">Sb_GMNB300</strain>
    </source>
</reference>
<dbReference type="Gene3D" id="3.30.70.330">
    <property type="match status" value="1"/>
</dbReference>
<keyword evidence="6" id="KW-1185">Reference proteome</keyword>
<dbReference type="AlphaFoldDB" id="A0A5J5EZJ3"/>
<dbReference type="EMBL" id="VXIS01000069">
    <property type="protein sequence ID" value="KAA8908339.1"/>
    <property type="molecule type" value="Genomic_DNA"/>
</dbReference>
<dbReference type="InterPro" id="IPR012678">
    <property type="entry name" value="Ribosomal_uL23/eL15/eS24_sf"/>
</dbReference>
<name>A0A5J5EZJ3_9PEZI</name>
<comment type="caution">
    <text evidence="5">The sequence shown here is derived from an EMBL/GenBank/DDBJ whole genome shotgun (WGS) entry which is preliminary data.</text>
</comment>
<dbReference type="Pfam" id="PF00276">
    <property type="entry name" value="Ribosomal_L23"/>
    <property type="match status" value="1"/>
</dbReference>
<dbReference type="GO" id="GO:0032543">
    <property type="term" value="P:mitochondrial translation"/>
    <property type="evidence" value="ECO:0007669"/>
    <property type="project" value="TreeGrafter"/>
</dbReference>
<evidence type="ECO:0000313" key="5">
    <source>
        <dbReference type="EMBL" id="KAA8908339.1"/>
    </source>
</evidence>
<sequence>MPPYGSKPVFLPKFTISLLRTPHLPPNFAQFAVPLNINKLDLRDYLKHAYDVEVLSVRSFITQMKVQRTKPGTTGTNYYRPRSVKKMTVELVKPFVYPEEPKDLKPWDNELWKAIEKMRDEQKKTLGPFAYKEPNAERGKLRKLAEEALTEETTEVEKDVTISR</sequence>
<dbReference type="PANTHER" id="PTHR12059:SF5">
    <property type="entry name" value="LARGE RIBOSOMAL SUBUNIT PROTEIN UL23M"/>
    <property type="match status" value="1"/>
</dbReference>